<keyword evidence="2" id="KW-0489">Methyltransferase</keyword>
<keyword evidence="7" id="KW-0175">Coiled coil</keyword>
<keyword evidence="3" id="KW-0808">Transferase</keyword>
<proteinExistence type="predicted"/>
<comment type="caution">
    <text evidence="9">The sequence shown here is derived from an EMBL/GenBank/DDBJ whole genome shotgun (WGS) entry which is preliminary data.</text>
</comment>
<keyword evidence="5" id="KW-0680">Restriction system</keyword>
<name>A0A1F5TNV9_9BACT</name>
<dbReference type="PANTHER" id="PTHR42933:SF4">
    <property type="entry name" value="TYPE I RESTRICTION ENZYME ECOKI METHYLASE SUBUNIT"/>
    <property type="match status" value="1"/>
</dbReference>
<dbReference type="Gene3D" id="3.40.50.150">
    <property type="entry name" value="Vaccinia Virus protein VP39"/>
    <property type="match status" value="1"/>
</dbReference>
<feature type="coiled-coil region" evidence="7">
    <location>
        <begin position="73"/>
        <end position="100"/>
    </location>
</feature>
<evidence type="ECO:0000256" key="7">
    <source>
        <dbReference type="SAM" id="Coils"/>
    </source>
</evidence>
<organism evidence="9 10">
    <name type="scientific">Candidatus Falkowbacteria bacterium RIFOXYD2_FULL_34_120</name>
    <dbReference type="NCBI Taxonomy" id="1798007"/>
    <lineage>
        <taxon>Bacteria</taxon>
        <taxon>Candidatus Falkowiibacteriota</taxon>
    </lineage>
</organism>
<accession>A0A1F5TNV9</accession>
<evidence type="ECO:0000313" key="9">
    <source>
        <dbReference type="EMBL" id="OGF40685.1"/>
    </source>
</evidence>
<dbReference type="GO" id="GO:0009007">
    <property type="term" value="F:site-specific DNA-methyltransferase (adenine-specific) activity"/>
    <property type="evidence" value="ECO:0007669"/>
    <property type="project" value="UniProtKB-EC"/>
</dbReference>
<evidence type="ECO:0000259" key="8">
    <source>
        <dbReference type="Pfam" id="PF02384"/>
    </source>
</evidence>
<dbReference type="PRINTS" id="PR00507">
    <property type="entry name" value="N12N6MTFRASE"/>
</dbReference>
<dbReference type="InterPro" id="IPR051537">
    <property type="entry name" value="DNA_Adenine_Mtase"/>
</dbReference>
<dbReference type="SUPFAM" id="SSF53335">
    <property type="entry name" value="S-adenosyl-L-methionine-dependent methyltransferases"/>
    <property type="match status" value="1"/>
</dbReference>
<evidence type="ECO:0000256" key="6">
    <source>
        <dbReference type="ARBA" id="ARBA00047942"/>
    </source>
</evidence>
<sequence length="637" mass="73229">MHTNNPKNSEVDAYTYIKEELDKLGWVVKNPARVPDGEVYKQNEVLYHKELKKLLDRDMPEAVVKLNSEEFWAIESKRDRDMIEQALDEAKNQYAKKINKSKKIKCVLISGVAGNDTDGYIVKNQYLKNGKWEDVLLEKGKIKNILLSKKQAQYILEHDKPEWSEFPDLPEEKYIDSALEINEILHNAGINKNKRARFIAGLVLAMSDGSKIDLREEDTTTLVGNVNNLIEKKLRQVEKHNFFPFLKLEIPPSTENHIKYKDAIKNTHKELEALDIKNAMASGKDILGEFYEKFLKYGNGAKEIGIVLTPRHVTEFAVEVLDVSCNDYVLDPTCGTGGFLVSSFDYIKKNSSDKQIEKFKNYNLFGIEQDDEVVALALVNMIFRGDGRNNMSEGNCFQKNIELTNKKGNQTGEFVKRTSNELTKNPVITKVLMNPPFALKTEKDKERHFINYALSQMQDGGILFAIVPISVMVEGGSGKSWRKELLENNSLLSVVTFPEDLFYPVSVGTIGVFIKKGIPHNFNNQNVYFARGVTDGFRKKKGVRIFDEERERNQIKEIKEELRAFLVNQNLLFKDIPEFKKICKLDTEDKNYELVPEAYIDSKIPTHEEIERGIEKMIRESIAFKIKFYNQLNQHDK</sequence>
<evidence type="ECO:0000256" key="5">
    <source>
        <dbReference type="ARBA" id="ARBA00022747"/>
    </source>
</evidence>
<reference evidence="9 10" key="1">
    <citation type="journal article" date="2016" name="Nat. Commun.">
        <title>Thousands of microbial genomes shed light on interconnected biogeochemical processes in an aquifer system.</title>
        <authorList>
            <person name="Anantharaman K."/>
            <person name="Brown C.T."/>
            <person name="Hug L.A."/>
            <person name="Sharon I."/>
            <person name="Castelle C.J."/>
            <person name="Probst A.J."/>
            <person name="Thomas B.C."/>
            <person name="Singh A."/>
            <person name="Wilkins M.J."/>
            <person name="Karaoz U."/>
            <person name="Brodie E.L."/>
            <person name="Williams K.H."/>
            <person name="Hubbard S.S."/>
            <person name="Banfield J.F."/>
        </authorList>
    </citation>
    <scope>NUCLEOTIDE SEQUENCE [LARGE SCALE GENOMIC DNA]</scope>
</reference>
<protein>
    <recommendedName>
        <fullName evidence="1">site-specific DNA-methyltransferase (adenine-specific)</fullName>
        <ecNumber evidence="1">2.1.1.72</ecNumber>
    </recommendedName>
</protein>
<evidence type="ECO:0000256" key="2">
    <source>
        <dbReference type="ARBA" id="ARBA00022603"/>
    </source>
</evidence>
<dbReference type="GO" id="GO:0009307">
    <property type="term" value="P:DNA restriction-modification system"/>
    <property type="evidence" value="ECO:0007669"/>
    <property type="project" value="UniProtKB-KW"/>
</dbReference>
<dbReference type="PANTHER" id="PTHR42933">
    <property type="entry name" value="SLR6095 PROTEIN"/>
    <property type="match status" value="1"/>
</dbReference>
<dbReference type="GO" id="GO:0008170">
    <property type="term" value="F:N-methyltransferase activity"/>
    <property type="evidence" value="ECO:0007669"/>
    <property type="project" value="InterPro"/>
</dbReference>
<evidence type="ECO:0000313" key="10">
    <source>
        <dbReference type="Proteomes" id="UP000177579"/>
    </source>
</evidence>
<evidence type="ECO:0000256" key="3">
    <source>
        <dbReference type="ARBA" id="ARBA00022679"/>
    </source>
</evidence>
<dbReference type="Proteomes" id="UP000177579">
    <property type="component" value="Unassembled WGS sequence"/>
</dbReference>
<dbReference type="Pfam" id="PF02384">
    <property type="entry name" value="N6_Mtase"/>
    <property type="match status" value="1"/>
</dbReference>
<dbReference type="InterPro" id="IPR029063">
    <property type="entry name" value="SAM-dependent_MTases_sf"/>
</dbReference>
<dbReference type="EMBL" id="MFGO01000024">
    <property type="protein sequence ID" value="OGF40685.1"/>
    <property type="molecule type" value="Genomic_DNA"/>
</dbReference>
<dbReference type="AlphaFoldDB" id="A0A1F5TNV9"/>
<gene>
    <name evidence="9" type="ORF">A2531_03445</name>
</gene>
<evidence type="ECO:0000256" key="4">
    <source>
        <dbReference type="ARBA" id="ARBA00022691"/>
    </source>
</evidence>
<dbReference type="InterPro" id="IPR003356">
    <property type="entry name" value="DNA_methylase_A-5"/>
</dbReference>
<keyword evidence="4" id="KW-0949">S-adenosyl-L-methionine</keyword>
<dbReference type="GO" id="GO:0003677">
    <property type="term" value="F:DNA binding"/>
    <property type="evidence" value="ECO:0007669"/>
    <property type="project" value="InterPro"/>
</dbReference>
<comment type="catalytic activity">
    <reaction evidence="6">
        <text>a 2'-deoxyadenosine in DNA + S-adenosyl-L-methionine = an N(6)-methyl-2'-deoxyadenosine in DNA + S-adenosyl-L-homocysteine + H(+)</text>
        <dbReference type="Rhea" id="RHEA:15197"/>
        <dbReference type="Rhea" id="RHEA-COMP:12418"/>
        <dbReference type="Rhea" id="RHEA-COMP:12419"/>
        <dbReference type="ChEBI" id="CHEBI:15378"/>
        <dbReference type="ChEBI" id="CHEBI:57856"/>
        <dbReference type="ChEBI" id="CHEBI:59789"/>
        <dbReference type="ChEBI" id="CHEBI:90615"/>
        <dbReference type="ChEBI" id="CHEBI:90616"/>
        <dbReference type="EC" id="2.1.1.72"/>
    </reaction>
</comment>
<dbReference type="GO" id="GO:0032259">
    <property type="term" value="P:methylation"/>
    <property type="evidence" value="ECO:0007669"/>
    <property type="project" value="UniProtKB-KW"/>
</dbReference>
<evidence type="ECO:0000256" key="1">
    <source>
        <dbReference type="ARBA" id="ARBA00011900"/>
    </source>
</evidence>
<dbReference type="EC" id="2.1.1.72" evidence="1"/>
<feature type="domain" description="DNA methylase adenine-specific" evidence="8">
    <location>
        <begin position="284"/>
        <end position="603"/>
    </location>
</feature>